<keyword evidence="7" id="KW-0436">Ligase</keyword>
<evidence type="ECO:0000256" key="5">
    <source>
        <dbReference type="SAM" id="Phobius"/>
    </source>
</evidence>
<feature type="domain" description="O-antigen ligase-related" evidence="6">
    <location>
        <begin position="194"/>
        <end position="325"/>
    </location>
</feature>
<dbReference type="RefSeq" id="WP_091647090.1">
    <property type="nucleotide sequence ID" value="NZ_FNHQ01000001.1"/>
</dbReference>
<dbReference type="AlphaFoldDB" id="A0A1G9PUX0"/>
<comment type="subcellular location">
    <subcellularLocation>
        <location evidence="1">Membrane</location>
        <topology evidence="1">Multi-pass membrane protein</topology>
    </subcellularLocation>
</comment>
<sequence length="404" mass="47695">MNKIFNVKTSLCSAGVNIVFLTSVFYDIIRYILPIEKYISFALFTWVHLLLLFMIYHERSNSLSSFRYILFFLFSFSLGMTTLQQEYILMRSWLFFMPLMIFIWFVALPSVVMEWKDILYTLKCITLLGILYCTANLIINYNILFHFWTTTNFYNNDCQGVYFNKNSWGQLLIPIIFANVLLLCKENKYIWKITLLILIYNLIASLSRGAILGIAIFFITYLCILSINNGLINKKSAIFIFALISILFFIPQLHNVLYNYFFRQHDILTFRGELWRMSEYYIIKLPFWGYGFGNQLSLIENMGVQISNFHNTYIDWLIQGGFPHILVNLLILGSTAVTSFRVYRINNKLGSYLLASLLSFTLYINIEYVDLYTFTTPNILFCFMLFTIPYWILDVLQFHRSNNL</sequence>
<feature type="transmembrane region" description="Helical" evidence="5">
    <location>
        <begin position="168"/>
        <end position="184"/>
    </location>
</feature>
<evidence type="ECO:0000313" key="8">
    <source>
        <dbReference type="Proteomes" id="UP000199309"/>
    </source>
</evidence>
<dbReference type="InterPro" id="IPR007016">
    <property type="entry name" value="O-antigen_ligase-rel_domated"/>
</dbReference>
<feature type="transmembrane region" description="Helical" evidence="5">
    <location>
        <begin position="189"/>
        <end position="206"/>
    </location>
</feature>
<evidence type="ECO:0000259" key="6">
    <source>
        <dbReference type="Pfam" id="PF04932"/>
    </source>
</evidence>
<dbReference type="STRING" id="349095.SAMN05660299_00009"/>
<reference evidence="7 8" key="1">
    <citation type="submission" date="2016-10" db="EMBL/GenBank/DDBJ databases">
        <authorList>
            <person name="de Groot N.N."/>
        </authorList>
    </citation>
    <scope>NUCLEOTIDE SEQUENCE [LARGE SCALE GENOMIC DNA]</scope>
    <source>
        <strain evidence="7 8">DSM 16981</strain>
    </source>
</reference>
<keyword evidence="8" id="KW-1185">Reference proteome</keyword>
<dbReference type="GO" id="GO:0016874">
    <property type="term" value="F:ligase activity"/>
    <property type="evidence" value="ECO:0007669"/>
    <property type="project" value="UniProtKB-KW"/>
</dbReference>
<feature type="transmembrane region" description="Helical" evidence="5">
    <location>
        <begin position="212"/>
        <end position="231"/>
    </location>
</feature>
<name>A0A1G9PUX0_9FIRM</name>
<evidence type="ECO:0000256" key="1">
    <source>
        <dbReference type="ARBA" id="ARBA00004141"/>
    </source>
</evidence>
<evidence type="ECO:0000256" key="3">
    <source>
        <dbReference type="ARBA" id="ARBA00022989"/>
    </source>
</evidence>
<evidence type="ECO:0000256" key="4">
    <source>
        <dbReference type="ARBA" id="ARBA00023136"/>
    </source>
</evidence>
<feature type="transmembrane region" description="Helical" evidence="5">
    <location>
        <begin position="316"/>
        <end position="337"/>
    </location>
</feature>
<accession>A0A1G9PUX0</accession>
<evidence type="ECO:0000256" key="2">
    <source>
        <dbReference type="ARBA" id="ARBA00022692"/>
    </source>
</evidence>
<feature type="transmembrane region" description="Helical" evidence="5">
    <location>
        <begin position="93"/>
        <end position="112"/>
    </location>
</feature>
<dbReference type="PANTHER" id="PTHR37422">
    <property type="entry name" value="TEICHURONIC ACID BIOSYNTHESIS PROTEIN TUAE"/>
    <property type="match status" value="1"/>
</dbReference>
<dbReference type="PANTHER" id="PTHR37422:SF13">
    <property type="entry name" value="LIPOPOLYSACCHARIDE BIOSYNTHESIS PROTEIN PA4999-RELATED"/>
    <property type="match status" value="1"/>
</dbReference>
<feature type="transmembrane region" description="Helical" evidence="5">
    <location>
        <begin position="38"/>
        <end position="56"/>
    </location>
</feature>
<proteinExistence type="predicted"/>
<organism evidence="7 8">
    <name type="scientific">Megasphaera paucivorans</name>
    <dbReference type="NCBI Taxonomy" id="349095"/>
    <lineage>
        <taxon>Bacteria</taxon>
        <taxon>Bacillati</taxon>
        <taxon>Bacillota</taxon>
        <taxon>Negativicutes</taxon>
        <taxon>Veillonellales</taxon>
        <taxon>Veillonellaceae</taxon>
        <taxon>Megasphaera</taxon>
    </lineage>
</organism>
<keyword evidence="3 5" id="KW-1133">Transmembrane helix</keyword>
<feature type="transmembrane region" description="Helical" evidence="5">
    <location>
        <begin position="12"/>
        <end position="32"/>
    </location>
</feature>
<feature type="transmembrane region" description="Helical" evidence="5">
    <location>
        <begin position="349"/>
        <end position="366"/>
    </location>
</feature>
<keyword evidence="2 5" id="KW-0812">Transmembrane</keyword>
<feature type="transmembrane region" description="Helical" evidence="5">
    <location>
        <begin position="124"/>
        <end position="148"/>
    </location>
</feature>
<protein>
    <submittedName>
        <fullName evidence="7">O-antigen ligase</fullName>
    </submittedName>
</protein>
<feature type="transmembrane region" description="Helical" evidence="5">
    <location>
        <begin position="372"/>
        <end position="393"/>
    </location>
</feature>
<feature type="transmembrane region" description="Helical" evidence="5">
    <location>
        <begin position="238"/>
        <end position="261"/>
    </location>
</feature>
<evidence type="ECO:0000313" key="7">
    <source>
        <dbReference type="EMBL" id="SDM02582.1"/>
    </source>
</evidence>
<keyword evidence="4 5" id="KW-0472">Membrane</keyword>
<dbReference type="GO" id="GO:0016020">
    <property type="term" value="C:membrane"/>
    <property type="evidence" value="ECO:0007669"/>
    <property type="project" value="UniProtKB-SubCell"/>
</dbReference>
<dbReference type="InterPro" id="IPR051533">
    <property type="entry name" value="WaaL-like"/>
</dbReference>
<dbReference type="OrthoDB" id="8534453at2"/>
<dbReference type="Pfam" id="PF04932">
    <property type="entry name" value="Wzy_C"/>
    <property type="match status" value="1"/>
</dbReference>
<feature type="transmembrane region" description="Helical" evidence="5">
    <location>
        <begin position="68"/>
        <end position="87"/>
    </location>
</feature>
<dbReference type="Proteomes" id="UP000199309">
    <property type="component" value="Unassembled WGS sequence"/>
</dbReference>
<dbReference type="EMBL" id="FNHQ01000001">
    <property type="protein sequence ID" value="SDM02582.1"/>
    <property type="molecule type" value="Genomic_DNA"/>
</dbReference>
<gene>
    <name evidence="7" type="ORF">SAMN05660299_00009</name>
</gene>